<reference evidence="1 2" key="1">
    <citation type="submission" date="2015-09" db="EMBL/GenBank/DDBJ databases">
        <title>Complete genome sequence of Defluviimonas alba cai42t isolated from an oilfield in Xinjiang.</title>
        <authorList>
            <person name="Geng S."/>
            <person name="Pan X."/>
            <person name="Wu X."/>
        </authorList>
    </citation>
    <scope>NUCLEOTIDE SEQUENCE [LARGE SCALE GENOMIC DNA]</scope>
    <source>
        <strain evidence="2">cai42</strain>
    </source>
</reference>
<evidence type="ECO:0000313" key="1">
    <source>
        <dbReference type="EMBL" id="AMY68294.1"/>
    </source>
</evidence>
<keyword evidence="2" id="KW-1185">Reference proteome</keyword>
<gene>
    <name evidence="1" type="ORF">AKL17_1035</name>
</gene>
<dbReference type="AlphaFoldDB" id="A0A159Z2H6"/>
<organism evidence="1 2">
    <name type="scientific">Frigidibacter mobilis</name>
    <dbReference type="NCBI Taxonomy" id="1335048"/>
    <lineage>
        <taxon>Bacteria</taxon>
        <taxon>Pseudomonadati</taxon>
        <taxon>Pseudomonadota</taxon>
        <taxon>Alphaproteobacteria</taxon>
        <taxon>Rhodobacterales</taxon>
        <taxon>Paracoccaceae</taxon>
        <taxon>Frigidibacter</taxon>
    </lineage>
</organism>
<evidence type="ECO:0000313" key="2">
    <source>
        <dbReference type="Proteomes" id="UP000076128"/>
    </source>
</evidence>
<accession>A0A159Z2H6</accession>
<dbReference type="EMBL" id="CP012661">
    <property type="protein sequence ID" value="AMY68294.1"/>
    <property type="molecule type" value="Genomic_DNA"/>
</dbReference>
<dbReference type="Proteomes" id="UP000076128">
    <property type="component" value="Chromosome"/>
</dbReference>
<protein>
    <submittedName>
        <fullName evidence="1">Uncharacterized protein</fullName>
    </submittedName>
</protein>
<sequence length="155" mass="17425">MIERGLVKRRKSPSELTTKTFGLGLGEKMCECEKGLMRRSGHWPFEADCDRGIADIAELVKRSCLVAHEECCPRRRGQVRMVNADIYFSARRVEAGPNRLKGREVRHEVVEGVLALECGACQGFDAHQQGSTGRGWLEVDADLVRLLDKLKLRCV</sequence>
<dbReference type="KEGG" id="daa:AKL17_1035"/>
<dbReference type="STRING" id="1335048.AKL17_1035"/>
<proteinExistence type="predicted"/>
<name>A0A159Z2H6_9RHOB</name>